<accession>A0A1A6BHZ9</accession>
<evidence type="ECO:0000313" key="2">
    <source>
        <dbReference type="Proteomes" id="UP000093757"/>
    </source>
</evidence>
<evidence type="ECO:0000313" key="1">
    <source>
        <dbReference type="EMBL" id="OBS01849.1"/>
    </source>
</evidence>
<dbReference type="Proteomes" id="UP000093757">
    <property type="component" value="Unassembled WGS sequence"/>
</dbReference>
<reference evidence="1 2" key="1">
    <citation type="submission" date="2016-06" db="EMBL/GenBank/DDBJ databases">
        <authorList>
            <person name="Kjaerup R.B."/>
            <person name="Dalgaard T.S."/>
            <person name="Juul-Madsen H.R."/>
        </authorList>
    </citation>
    <scope>NUCLEOTIDE SEQUENCE [LARGE SCALE GENOMIC DNA]</scope>
    <source>
        <strain evidence="1 2">1245752.6</strain>
    </source>
</reference>
<name>A0A1A6BHZ9_MYCGO</name>
<gene>
    <name evidence="1" type="ORF">A9W98_17850</name>
</gene>
<organism evidence="1 2">
    <name type="scientific">Mycobacterium gordonae</name>
    <dbReference type="NCBI Taxonomy" id="1778"/>
    <lineage>
        <taxon>Bacteria</taxon>
        <taxon>Bacillati</taxon>
        <taxon>Actinomycetota</taxon>
        <taxon>Actinomycetes</taxon>
        <taxon>Mycobacteriales</taxon>
        <taxon>Mycobacteriaceae</taxon>
        <taxon>Mycobacterium</taxon>
    </lineage>
</organism>
<dbReference type="AlphaFoldDB" id="A0A1A6BHZ9"/>
<comment type="caution">
    <text evidence="1">The sequence shown here is derived from an EMBL/GenBank/DDBJ whole genome shotgun (WGS) entry which is preliminary data.</text>
</comment>
<dbReference type="EMBL" id="MAEM01000243">
    <property type="protein sequence ID" value="OBS01849.1"/>
    <property type="molecule type" value="Genomic_DNA"/>
</dbReference>
<sequence>MTVQEDTAAEFAIYVDGVGPVLVSNPVTFTVGADEPTIFNTFEEARSIAVRVRHQYEQLGLPDVAAKVYVAYRTVRVIREEWRRRRDALDSGASGAAVTS</sequence>
<proteinExistence type="predicted"/>
<protein>
    <submittedName>
        <fullName evidence="1">Uncharacterized protein</fullName>
    </submittedName>
</protein>
<dbReference type="RefSeq" id="WP_065133858.1">
    <property type="nucleotide sequence ID" value="NZ_MAEM01000243.1"/>
</dbReference>